<evidence type="ECO:0000313" key="4">
    <source>
        <dbReference type="Proteomes" id="UP000499080"/>
    </source>
</evidence>
<dbReference type="OrthoDB" id="6435660at2759"/>
<keyword evidence="4" id="KW-1185">Reference proteome</keyword>
<dbReference type="EMBL" id="BGPR01000007">
    <property type="protein sequence ID" value="GBL75421.1"/>
    <property type="molecule type" value="Genomic_DNA"/>
</dbReference>
<organism evidence="3 4">
    <name type="scientific">Araneus ventricosus</name>
    <name type="common">Orbweaver spider</name>
    <name type="synonym">Epeira ventricosa</name>
    <dbReference type="NCBI Taxonomy" id="182803"/>
    <lineage>
        <taxon>Eukaryota</taxon>
        <taxon>Metazoa</taxon>
        <taxon>Ecdysozoa</taxon>
        <taxon>Arthropoda</taxon>
        <taxon>Chelicerata</taxon>
        <taxon>Arachnida</taxon>
        <taxon>Araneae</taxon>
        <taxon>Araneomorphae</taxon>
        <taxon>Entelegynae</taxon>
        <taxon>Araneoidea</taxon>
        <taxon>Araneidae</taxon>
        <taxon>Araneus</taxon>
    </lineage>
</organism>
<keyword evidence="2" id="KW-0732">Signal</keyword>
<evidence type="ECO:0000313" key="3">
    <source>
        <dbReference type="EMBL" id="GBL75421.1"/>
    </source>
</evidence>
<dbReference type="AlphaFoldDB" id="A0A4Y2A6D9"/>
<reference evidence="3 4" key="1">
    <citation type="journal article" date="2019" name="Sci. Rep.">
        <title>Orb-weaving spider Araneus ventricosus genome elucidates the spidroin gene catalogue.</title>
        <authorList>
            <person name="Kono N."/>
            <person name="Nakamura H."/>
            <person name="Ohtoshi R."/>
            <person name="Moran D.A.P."/>
            <person name="Shinohara A."/>
            <person name="Yoshida Y."/>
            <person name="Fujiwara M."/>
            <person name="Mori M."/>
            <person name="Tomita M."/>
            <person name="Arakawa K."/>
        </authorList>
    </citation>
    <scope>NUCLEOTIDE SEQUENCE [LARGE SCALE GENOMIC DNA]</scope>
</reference>
<keyword evidence="1" id="KW-0812">Transmembrane</keyword>
<feature type="chain" id="PRO_5021221285" evidence="2">
    <location>
        <begin position="24"/>
        <end position="135"/>
    </location>
</feature>
<name>A0A4Y2A6D9_ARAVE</name>
<gene>
    <name evidence="3" type="ORF">AVEN_194608_1</name>
</gene>
<protein>
    <submittedName>
        <fullName evidence="3">Uncharacterized protein</fullName>
    </submittedName>
</protein>
<comment type="caution">
    <text evidence="3">The sequence shown here is derived from an EMBL/GenBank/DDBJ whole genome shotgun (WGS) entry which is preliminary data.</text>
</comment>
<proteinExistence type="predicted"/>
<dbReference type="Proteomes" id="UP000499080">
    <property type="component" value="Unassembled WGS sequence"/>
</dbReference>
<keyword evidence="1" id="KW-1133">Transmembrane helix</keyword>
<evidence type="ECO:0000256" key="2">
    <source>
        <dbReference type="SAM" id="SignalP"/>
    </source>
</evidence>
<feature type="signal peptide" evidence="2">
    <location>
        <begin position="1"/>
        <end position="23"/>
    </location>
</feature>
<feature type="transmembrane region" description="Helical" evidence="1">
    <location>
        <begin position="62"/>
        <end position="95"/>
    </location>
</feature>
<accession>A0A4Y2A6D9</accession>
<sequence length="135" mass="13743">MLTQCKLFLLASASAALILSAAGETGPKPKSHQTERQLATSPPLLSSNLGAGLGGLTNIIPAVLPIILILGIGAFILPAIGLLLFGGAGGFGGLFDGFSKKRSNGGDGHPLFSTEKFAELINTVTKALDEASKDQ</sequence>
<keyword evidence="1" id="KW-0472">Membrane</keyword>
<evidence type="ECO:0000256" key="1">
    <source>
        <dbReference type="SAM" id="Phobius"/>
    </source>
</evidence>